<dbReference type="SUPFAM" id="SSF103473">
    <property type="entry name" value="MFS general substrate transporter"/>
    <property type="match status" value="1"/>
</dbReference>
<evidence type="ECO:0000256" key="4">
    <source>
        <dbReference type="ARBA" id="ARBA00022989"/>
    </source>
</evidence>
<dbReference type="RefSeq" id="WP_194697845.1">
    <property type="nucleotide sequence ID" value="NZ_JADKPO010000030.1"/>
</dbReference>
<comment type="subcellular location">
    <subcellularLocation>
        <location evidence="1">Cell membrane</location>
        <topology evidence="1">Multi-pass membrane protein</topology>
    </subcellularLocation>
</comment>
<dbReference type="InterPro" id="IPR036259">
    <property type="entry name" value="MFS_trans_sf"/>
</dbReference>
<feature type="transmembrane region" description="Helical" evidence="6">
    <location>
        <begin position="291"/>
        <end position="309"/>
    </location>
</feature>
<feature type="domain" description="Major facilitator superfamily (MFS) profile" evidence="7">
    <location>
        <begin position="1"/>
        <end position="404"/>
    </location>
</feature>
<protein>
    <submittedName>
        <fullName evidence="8">MFS transporter</fullName>
    </submittedName>
</protein>
<dbReference type="GO" id="GO:0005886">
    <property type="term" value="C:plasma membrane"/>
    <property type="evidence" value="ECO:0007669"/>
    <property type="project" value="UniProtKB-SubCell"/>
</dbReference>
<dbReference type="Proteomes" id="UP000660668">
    <property type="component" value="Unassembled WGS sequence"/>
</dbReference>
<dbReference type="InterPro" id="IPR020846">
    <property type="entry name" value="MFS_dom"/>
</dbReference>
<dbReference type="PANTHER" id="PTHR23513:SF6">
    <property type="entry name" value="MAJOR FACILITATOR SUPERFAMILY ASSOCIATED DOMAIN-CONTAINING PROTEIN"/>
    <property type="match status" value="1"/>
</dbReference>
<evidence type="ECO:0000313" key="9">
    <source>
        <dbReference type="Proteomes" id="UP000660668"/>
    </source>
</evidence>
<comment type="caution">
    <text evidence="8">The sequence shown here is derived from an EMBL/GenBank/DDBJ whole genome shotgun (WGS) entry which is preliminary data.</text>
</comment>
<evidence type="ECO:0000256" key="1">
    <source>
        <dbReference type="ARBA" id="ARBA00004651"/>
    </source>
</evidence>
<keyword evidence="4 6" id="KW-1133">Transmembrane helix</keyword>
<accession>A0A930VRR2</accession>
<feature type="transmembrane region" description="Helical" evidence="6">
    <location>
        <begin position="43"/>
        <end position="64"/>
    </location>
</feature>
<dbReference type="PANTHER" id="PTHR23513">
    <property type="entry name" value="INTEGRAL MEMBRANE EFFLUX PROTEIN-RELATED"/>
    <property type="match status" value="1"/>
</dbReference>
<dbReference type="AlphaFoldDB" id="A0A930VRR2"/>
<dbReference type="EMBL" id="JADKPO010000030">
    <property type="protein sequence ID" value="MBF4769701.1"/>
    <property type="molecule type" value="Genomic_DNA"/>
</dbReference>
<dbReference type="GO" id="GO:0022857">
    <property type="term" value="F:transmembrane transporter activity"/>
    <property type="evidence" value="ECO:0007669"/>
    <property type="project" value="InterPro"/>
</dbReference>
<evidence type="ECO:0000256" key="3">
    <source>
        <dbReference type="ARBA" id="ARBA00022692"/>
    </source>
</evidence>
<keyword evidence="5 6" id="KW-0472">Membrane</keyword>
<dbReference type="PROSITE" id="PS50850">
    <property type="entry name" value="MFS"/>
    <property type="match status" value="1"/>
</dbReference>
<reference evidence="8" key="1">
    <citation type="submission" date="2020-11" db="EMBL/GenBank/DDBJ databases">
        <title>Nocardioides cynanchi sp. nov., isolated from soil of rhizosphere of Cynanchum wilfordii.</title>
        <authorList>
            <person name="Lee J.-S."/>
            <person name="Suh M.K."/>
            <person name="Kim J.-S."/>
        </authorList>
    </citation>
    <scope>NUCLEOTIDE SEQUENCE</scope>
    <source>
        <strain evidence="8">KCTC 19276</strain>
    </source>
</reference>
<gene>
    <name evidence="8" type="ORF">ISU10_18180</name>
</gene>
<dbReference type="Pfam" id="PF07690">
    <property type="entry name" value="MFS_1"/>
    <property type="match status" value="1"/>
</dbReference>
<keyword evidence="3 6" id="KW-0812">Transmembrane</keyword>
<feature type="transmembrane region" description="Helical" evidence="6">
    <location>
        <begin position="315"/>
        <end position="338"/>
    </location>
</feature>
<keyword evidence="9" id="KW-1185">Reference proteome</keyword>
<evidence type="ECO:0000256" key="6">
    <source>
        <dbReference type="SAM" id="Phobius"/>
    </source>
</evidence>
<evidence type="ECO:0000256" key="2">
    <source>
        <dbReference type="ARBA" id="ARBA00022475"/>
    </source>
</evidence>
<dbReference type="CDD" id="cd06173">
    <property type="entry name" value="MFS_MefA_like"/>
    <property type="match status" value="1"/>
</dbReference>
<evidence type="ECO:0000259" key="7">
    <source>
        <dbReference type="PROSITE" id="PS50850"/>
    </source>
</evidence>
<evidence type="ECO:0000256" key="5">
    <source>
        <dbReference type="ARBA" id="ARBA00023136"/>
    </source>
</evidence>
<dbReference type="Gene3D" id="1.20.1250.20">
    <property type="entry name" value="MFS general substrate transporter like domains"/>
    <property type="match status" value="1"/>
</dbReference>
<keyword evidence="2" id="KW-1003">Cell membrane</keyword>
<evidence type="ECO:0000313" key="8">
    <source>
        <dbReference type="EMBL" id="MBF4769701.1"/>
    </source>
</evidence>
<feature type="transmembrane region" description="Helical" evidence="6">
    <location>
        <begin position="158"/>
        <end position="189"/>
    </location>
</feature>
<feature type="transmembrane region" description="Helical" evidence="6">
    <location>
        <begin position="224"/>
        <end position="251"/>
    </location>
</feature>
<organism evidence="8 9">
    <name type="scientific">Nocardioides agariphilus</name>
    <dbReference type="NCBI Taxonomy" id="433664"/>
    <lineage>
        <taxon>Bacteria</taxon>
        <taxon>Bacillati</taxon>
        <taxon>Actinomycetota</taxon>
        <taxon>Actinomycetes</taxon>
        <taxon>Propionibacteriales</taxon>
        <taxon>Nocardioidaceae</taxon>
        <taxon>Nocardioides</taxon>
    </lineage>
</organism>
<feature type="transmembrane region" description="Helical" evidence="6">
    <location>
        <begin position="76"/>
        <end position="97"/>
    </location>
</feature>
<proteinExistence type="predicted"/>
<feature type="transmembrane region" description="Helical" evidence="6">
    <location>
        <begin position="350"/>
        <end position="372"/>
    </location>
</feature>
<name>A0A930VRR2_9ACTN</name>
<dbReference type="InterPro" id="IPR011701">
    <property type="entry name" value="MFS"/>
</dbReference>
<feature type="transmembrane region" description="Helical" evidence="6">
    <location>
        <begin position="263"/>
        <end position="284"/>
    </location>
</feature>
<sequence>MIRATGRRTPLYGFLLADAISLSGTRVSMIAIPWLVLTTTGSAAQTGLVAFAEMLPLVVVQALAGPVIDRLGARRVAITCDLLSMVVVGLIPLLHLARALSFPVLLGLVALGGGLRGPGDGAKHAFVPALSAHAEVPLERATGLASAVERTASFAGAAIAGALVAFAGSANALIVDALSFGLCAAVFAWSTSAMRAERVDERPVGTTYVQELSEGWTFLRKDPVLVSMSSMVAVTNLLDLAFSAVLLPVWIRDNGYSVGVLGAYFATWAAASAVGSVVAAWAATRLPRFHVYLWSFVITGIPRFLLLALGVPWWIVIGSCLVGGFASGFLNPILGAVMYERIPAAVMGRVSTISNALCWSLMPFGALLGGLMSDGFGVTAALLVTGAAYLVATMAPLAVPSFRHFDKPAAPRLEEGELTPAEKSA</sequence>
<feature type="transmembrane region" description="Helical" evidence="6">
    <location>
        <begin position="12"/>
        <end position="37"/>
    </location>
</feature>
<feature type="transmembrane region" description="Helical" evidence="6">
    <location>
        <begin position="378"/>
        <end position="399"/>
    </location>
</feature>